<dbReference type="AlphaFoldDB" id="A0A2H0TE63"/>
<keyword evidence="1" id="KW-0704">Schiff base</keyword>
<dbReference type="Proteomes" id="UP000231503">
    <property type="component" value="Unassembled WGS sequence"/>
</dbReference>
<name>A0A2H0TE63_9BACT</name>
<accession>A0A2H0TE63</accession>
<comment type="caution">
    <text evidence="2">The sequence shown here is derived from an EMBL/GenBank/DDBJ whole genome shotgun (WGS) entry which is preliminary data.</text>
</comment>
<sequence>MKHNVRKTRIFLDSGDPTETRKAQEMLGFLDGQTTNPTLVARNPAVQERLQRGEKFSNDEIFKFYKTVVGEISSLIPHGSVSVEVYADERTSAEEMFLHGRGMALWIPNAHIKYPTTKEGLLAADMSVGEGMRVNMTLVFAQEQAAAVYAATRVAKRGDVYVSPFVGRLDDRGENGMDLIRNIIQMYKKGDGHVEVLTASVRSLDHLMQAMALGSDIVSAPFGVLEEWAGKGMPIPGPEYSYKRDDLLDIPYDTIPLDKPWATYKIHHELTDKGIERFSQDWNSLIGV</sequence>
<gene>
    <name evidence="2" type="ORF">COU47_00200</name>
</gene>
<dbReference type="Gene3D" id="3.20.20.70">
    <property type="entry name" value="Aldolase class I"/>
    <property type="match status" value="1"/>
</dbReference>
<proteinExistence type="predicted"/>
<dbReference type="EMBL" id="PFCO01000001">
    <property type="protein sequence ID" value="PIR69848.1"/>
    <property type="molecule type" value="Genomic_DNA"/>
</dbReference>
<dbReference type="Pfam" id="PF00923">
    <property type="entry name" value="TAL_FSA"/>
    <property type="match status" value="1"/>
</dbReference>
<dbReference type="PANTHER" id="PTHR10683:SF40">
    <property type="entry name" value="FRUCTOSE-6-PHOSPHATE ALDOLASE 1-RELATED"/>
    <property type="match status" value="1"/>
</dbReference>
<evidence type="ECO:0000256" key="1">
    <source>
        <dbReference type="ARBA" id="ARBA00023270"/>
    </source>
</evidence>
<dbReference type="SUPFAM" id="SSF51569">
    <property type="entry name" value="Aldolase"/>
    <property type="match status" value="1"/>
</dbReference>
<evidence type="ECO:0000313" key="2">
    <source>
        <dbReference type="EMBL" id="PIR69848.1"/>
    </source>
</evidence>
<dbReference type="InterPro" id="IPR013785">
    <property type="entry name" value="Aldolase_TIM"/>
</dbReference>
<organism evidence="2 3">
    <name type="scientific">Candidatus Niyogibacteria bacterium CG10_big_fil_rev_8_21_14_0_10_46_36</name>
    <dbReference type="NCBI Taxonomy" id="1974726"/>
    <lineage>
        <taxon>Bacteria</taxon>
        <taxon>Candidatus Niyogiibacteriota</taxon>
    </lineage>
</organism>
<evidence type="ECO:0000313" key="3">
    <source>
        <dbReference type="Proteomes" id="UP000231503"/>
    </source>
</evidence>
<dbReference type="GO" id="GO:0005975">
    <property type="term" value="P:carbohydrate metabolic process"/>
    <property type="evidence" value="ECO:0007669"/>
    <property type="project" value="InterPro"/>
</dbReference>
<reference evidence="3" key="1">
    <citation type="submission" date="2017-09" db="EMBL/GenBank/DDBJ databases">
        <title>Depth-based differentiation of microbial function through sediment-hosted aquifers and enrichment of novel symbionts in the deep terrestrial subsurface.</title>
        <authorList>
            <person name="Probst A.J."/>
            <person name="Ladd B."/>
            <person name="Jarett J.K."/>
            <person name="Geller-Mcgrath D.E."/>
            <person name="Sieber C.M.K."/>
            <person name="Emerson J.B."/>
            <person name="Anantharaman K."/>
            <person name="Thomas B.C."/>
            <person name="Malmstrom R."/>
            <person name="Stieglmeier M."/>
            <person name="Klingl A."/>
            <person name="Woyke T."/>
            <person name="Ryan C.M."/>
            <person name="Banfield J.F."/>
        </authorList>
    </citation>
    <scope>NUCLEOTIDE SEQUENCE [LARGE SCALE GENOMIC DNA]</scope>
</reference>
<dbReference type="PANTHER" id="PTHR10683">
    <property type="entry name" value="TRANSALDOLASE"/>
    <property type="match status" value="1"/>
</dbReference>
<protein>
    <submittedName>
        <fullName evidence="2">Transaldolase</fullName>
    </submittedName>
</protein>
<dbReference type="InterPro" id="IPR001585">
    <property type="entry name" value="TAL/FSA"/>
</dbReference>